<name>A0AAI8Z1V4_9PEZI</name>
<evidence type="ECO:0000313" key="2">
    <source>
        <dbReference type="EMBL" id="CAK4030912.1"/>
    </source>
</evidence>
<gene>
    <name evidence="2" type="ORF">LECACI_7A006070</name>
</gene>
<keyword evidence="1" id="KW-0732">Signal</keyword>
<dbReference type="EMBL" id="CAVMBE010000041">
    <property type="protein sequence ID" value="CAK4030912.1"/>
    <property type="molecule type" value="Genomic_DNA"/>
</dbReference>
<feature type="chain" id="PRO_5042544951" description="Apple domain-containing protein" evidence="1">
    <location>
        <begin position="18"/>
        <end position="147"/>
    </location>
</feature>
<evidence type="ECO:0000256" key="1">
    <source>
        <dbReference type="SAM" id="SignalP"/>
    </source>
</evidence>
<protein>
    <recommendedName>
        <fullName evidence="4">Apple domain-containing protein</fullName>
    </recommendedName>
</protein>
<evidence type="ECO:0008006" key="4">
    <source>
        <dbReference type="Google" id="ProtNLM"/>
    </source>
</evidence>
<dbReference type="Proteomes" id="UP001296104">
    <property type="component" value="Unassembled WGS sequence"/>
</dbReference>
<evidence type="ECO:0000313" key="3">
    <source>
        <dbReference type="Proteomes" id="UP001296104"/>
    </source>
</evidence>
<proteinExistence type="predicted"/>
<feature type="signal peptide" evidence="1">
    <location>
        <begin position="1"/>
        <end position="17"/>
    </location>
</feature>
<sequence>MTITLILFTALAALASASPLTKRAGGPAIVPIPSDCPTTNPLPASTGYMPTPDTVYQEFYTSSRPASEVAQECFDQCYGFGAPGTCKAAVLAYNVPTPEGYYGTAGGVLEISCMMFEDYLDETSFAEAPAGQYTNETAANIYCQRSS</sequence>
<comment type="caution">
    <text evidence="2">The sequence shown here is derived from an EMBL/GenBank/DDBJ whole genome shotgun (WGS) entry which is preliminary data.</text>
</comment>
<dbReference type="AlphaFoldDB" id="A0AAI8Z1V4"/>
<keyword evidence="3" id="KW-1185">Reference proteome</keyword>
<reference evidence="2" key="1">
    <citation type="submission" date="2023-11" db="EMBL/GenBank/DDBJ databases">
        <authorList>
            <person name="Alioto T."/>
            <person name="Alioto T."/>
            <person name="Gomez Garrido J."/>
        </authorList>
    </citation>
    <scope>NUCLEOTIDE SEQUENCE</scope>
</reference>
<accession>A0AAI8Z1V4</accession>
<organism evidence="2 3">
    <name type="scientific">Lecanosticta acicola</name>
    <dbReference type="NCBI Taxonomy" id="111012"/>
    <lineage>
        <taxon>Eukaryota</taxon>
        <taxon>Fungi</taxon>
        <taxon>Dikarya</taxon>
        <taxon>Ascomycota</taxon>
        <taxon>Pezizomycotina</taxon>
        <taxon>Dothideomycetes</taxon>
        <taxon>Dothideomycetidae</taxon>
        <taxon>Mycosphaerellales</taxon>
        <taxon>Mycosphaerellaceae</taxon>
        <taxon>Lecanosticta</taxon>
    </lineage>
</organism>